<dbReference type="HAMAP" id="MF_00197">
    <property type="entry name" value="DAP_epimerase"/>
    <property type="match status" value="1"/>
</dbReference>
<reference evidence="10 11" key="1">
    <citation type="submission" date="2019-06" db="EMBL/GenBank/DDBJ databases">
        <title>Whole genome sequence for Rhodospirillaceae sp. R148.</title>
        <authorList>
            <person name="Wang G."/>
        </authorList>
    </citation>
    <scope>NUCLEOTIDE SEQUENCE [LARGE SCALE GENOMIC DNA]</scope>
    <source>
        <strain evidence="10 11">R148</strain>
    </source>
</reference>
<evidence type="ECO:0000256" key="2">
    <source>
        <dbReference type="ARBA" id="ARBA00010219"/>
    </source>
</evidence>
<feature type="binding site" evidence="8">
    <location>
        <begin position="208"/>
        <end position="209"/>
    </location>
    <ligand>
        <name>substrate</name>
    </ligand>
</feature>
<evidence type="ECO:0000313" key="10">
    <source>
        <dbReference type="EMBL" id="TQV79612.1"/>
    </source>
</evidence>
<evidence type="ECO:0000256" key="9">
    <source>
        <dbReference type="PROSITE-ProRule" id="PRU10125"/>
    </source>
</evidence>
<dbReference type="PROSITE" id="PS01326">
    <property type="entry name" value="DAP_EPIMERASE"/>
    <property type="match status" value="1"/>
</dbReference>
<feature type="binding site" evidence="8">
    <location>
        <position position="47"/>
    </location>
    <ligand>
        <name>substrate</name>
    </ligand>
</feature>
<feature type="binding site" evidence="8">
    <location>
        <position position="14"/>
    </location>
    <ligand>
        <name>substrate</name>
    </ligand>
</feature>
<comment type="caution">
    <text evidence="10">The sequence shown here is derived from an EMBL/GenBank/DDBJ whole genome shotgun (WGS) entry which is preliminary data.</text>
</comment>
<evidence type="ECO:0000313" key="11">
    <source>
        <dbReference type="Proteomes" id="UP000315252"/>
    </source>
</evidence>
<dbReference type="Proteomes" id="UP000315252">
    <property type="component" value="Unassembled WGS sequence"/>
</dbReference>
<dbReference type="GO" id="GO:0008837">
    <property type="term" value="F:diaminopimelate epimerase activity"/>
    <property type="evidence" value="ECO:0007669"/>
    <property type="project" value="UniProtKB-UniRule"/>
</dbReference>
<evidence type="ECO:0000256" key="5">
    <source>
        <dbReference type="ARBA" id="ARBA00023154"/>
    </source>
</evidence>
<dbReference type="Pfam" id="PF01678">
    <property type="entry name" value="DAP_epimerase"/>
    <property type="match status" value="2"/>
</dbReference>
<dbReference type="OrthoDB" id="9805408at2"/>
<gene>
    <name evidence="8" type="primary">dapF</name>
    <name evidence="10" type="ORF">FKG95_12875</name>
</gene>
<evidence type="ECO:0000256" key="3">
    <source>
        <dbReference type="ARBA" id="ARBA00013080"/>
    </source>
</evidence>
<comment type="similarity">
    <text evidence="2 8">Belongs to the diaminopimelate epimerase family.</text>
</comment>
<sequence length="277" mass="29332">MDQLSFIKMHGLGNDFVVLDGRSAPIPLSIAEARTLADRHFGIGCDQLIVMEPPTSEGADLFMRIRNPDGGEAEACGNATRCIASLVMNETGRDQVVIQTLAGHLPAETATTGEVTVDMGPANLGWQEIPLAEERDTLHLGIGAGPLQDPVGVNMGNPHAVFFVEDADTIDLATLGPRLEHDPLLPQRANISVLSVTGPDRLRQRVWERGAGITLACGSGACAGAVAAARRGLTGRRVETTMDGGVLTLEWREDGHVLMTGPVATSFRGKVERASLS</sequence>
<dbReference type="GO" id="GO:0009089">
    <property type="term" value="P:lysine biosynthetic process via diaminopimelate"/>
    <property type="evidence" value="ECO:0007669"/>
    <property type="project" value="UniProtKB-UniRule"/>
</dbReference>
<dbReference type="NCBIfam" id="TIGR00652">
    <property type="entry name" value="DapF"/>
    <property type="match status" value="1"/>
</dbReference>
<dbReference type="RefSeq" id="WP_142896793.1">
    <property type="nucleotide sequence ID" value="NZ_ML660055.1"/>
</dbReference>
<feature type="active site" description="Proton donor" evidence="8">
    <location>
        <position position="76"/>
    </location>
</feature>
<evidence type="ECO:0000256" key="4">
    <source>
        <dbReference type="ARBA" id="ARBA00022605"/>
    </source>
</evidence>
<evidence type="ECO:0000256" key="8">
    <source>
        <dbReference type="HAMAP-Rule" id="MF_00197"/>
    </source>
</evidence>
<comment type="subunit">
    <text evidence="8">Homodimer.</text>
</comment>
<keyword evidence="11" id="KW-1185">Reference proteome</keyword>
<dbReference type="EMBL" id="VHSH01000004">
    <property type="protein sequence ID" value="TQV79612.1"/>
    <property type="molecule type" value="Genomic_DNA"/>
</dbReference>
<comment type="function">
    <text evidence="8">Catalyzes the stereoinversion of LL-2,6-diaminopimelate (L,L-DAP) to meso-diaminopimelate (meso-DAP), a precursor of L-lysine and an essential component of the bacterial peptidoglycan.</text>
</comment>
<dbReference type="InterPro" id="IPR018510">
    <property type="entry name" value="DAP_epimerase_AS"/>
</dbReference>
<keyword evidence="5 8" id="KW-0457">Lysine biosynthesis</keyword>
<feature type="active site" evidence="9">
    <location>
        <position position="76"/>
    </location>
</feature>
<proteinExistence type="inferred from homology"/>
<dbReference type="UniPathway" id="UPA00034">
    <property type="reaction ID" value="UER00025"/>
</dbReference>
<evidence type="ECO:0000256" key="6">
    <source>
        <dbReference type="ARBA" id="ARBA00023235"/>
    </source>
</evidence>
<feature type="site" description="Could be important to modulate the pK values of the two catalytic cysteine residues" evidence="8">
    <location>
        <position position="208"/>
    </location>
</feature>
<feature type="binding site" evidence="8">
    <location>
        <position position="67"/>
    </location>
    <ligand>
        <name>substrate</name>
    </ligand>
</feature>
<feature type="binding site" evidence="8">
    <location>
        <position position="157"/>
    </location>
    <ligand>
        <name>substrate</name>
    </ligand>
</feature>
<protein>
    <recommendedName>
        <fullName evidence="3 8">Diaminopimelate epimerase</fullName>
        <shortName evidence="8">DAP epimerase</shortName>
        <ecNumber evidence="3 8">5.1.1.7</ecNumber>
    </recommendedName>
    <alternativeName>
        <fullName evidence="8">PLP-independent amino acid racemase</fullName>
    </alternativeName>
</protein>
<feature type="binding site" evidence="8">
    <location>
        <position position="190"/>
    </location>
    <ligand>
        <name>substrate</name>
    </ligand>
</feature>
<feature type="active site" description="Proton acceptor" evidence="8">
    <location>
        <position position="217"/>
    </location>
</feature>
<keyword evidence="4 8" id="KW-0028">Amino-acid biosynthesis</keyword>
<dbReference type="Gene3D" id="3.10.310.10">
    <property type="entry name" value="Diaminopimelate Epimerase, Chain A, domain 1"/>
    <property type="match status" value="2"/>
</dbReference>
<dbReference type="PANTHER" id="PTHR31689">
    <property type="entry name" value="DIAMINOPIMELATE EPIMERASE, CHLOROPLASTIC"/>
    <property type="match status" value="1"/>
</dbReference>
<keyword evidence="6 8" id="KW-0413">Isomerase</keyword>
<dbReference type="AlphaFoldDB" id="A0A545TQW4"/>
<dbReference type="SUPFAM" id="SSF54506">
    <property type="entry name" value="Diaminopimelate epimerase-like"/>
    <property type="match status" value="1"/>
</dbReference>
<evidence type="ECO:0000256" key="7">
    <source>
        <dbReference type="ARBA" id="ARBA00051712"/>
    </source>
</evidence>
<dbReference type="GO" id="GO:0005829">
    <property type="term" value="C:cytosol"/>
    <property type="evidence" value="ECO:0007669"/>
    <property type="project" value="TreeGrafter"/>
</dbReference>
<feature type="binding site" evidence="8">
    <location>
        <begin position="218"/>
        <end position="219"/>
    </location>
    <ligand>
        <name>substrate</name>
    </ligand>
</feature>
<comment type="catalytic activity">
    <reaction evidence="7 8">
        <text>(2S,6S)-2,6-diaminopimelate = meso-2,6-diaminopimelate</text>
        <dbReference type="Rhea" id="RHEA:15393"/>
        <dbReference type="ChEBI" id="CHEBI:57609"/>
        <dbReference type="ChEBI" id="CHEBI:57791"/>
        <dbReference type="EC" id="5.1.1.7"/>
    </reaction>
</comment>
<accession>A0A545TQW4</accession>
<dbReference type="EC" id="5.1.1.7" evidence="3 8"/>
<organism evidence="10 11">
    <name type="scientific">Denitrobaculum tricleocarpae</name>
    <dbReference type="NCBI Taxonomy" id="2591009"/>
    <lineage>
        <taxon>Bacteria</taxon>
        <taxon>Pseudomonadati</taxon>
        <taxon>Pseudomonadota</taxon>
        <taxon>Alphaproteobacteria</taxon>
        <taxon>Rhodospirillales</taxon>
        <taxon>Rhodospirillaceae</taxon>
        <taxon>Denitrobaculum</taxon>
    </lineage>
</organism>
<dbReference type="PANTHER" id="PTHR31689:SF0">
    <property type="entry name" value="DIAMINOPIMELATE EPIMERASE"/>
    <property type="match status" value="1"/>
</dbReference>
<name>A0A545TQW4_9PROT</name>
<feature type="site" description="Could be important to modulate the pK values of the two catalytic cysteine residues" evidence="8">
    <location>
        <position position="159"/>
    </location>
</feature>
<comment type="pathway">
    <text evidence="1 8">Amino-acid biosynthesis; L-lysine biosynthesis via DAP pathway; DL-2,6-diaminopimelate from LL-2,6-diaminopimelate: step 1/1.</text>
</comment>
<evidence type="ECO:0000256" key="1">
    <source>
        <dbReference type="ARBA" id="ARBA00005196"/>
    </source>
</evidence>
<dbReference type="InterPro" id="IPR001653">
    <property type="entry name" value="DAP_epimerase_DapF"/>
</dbReference>
<comment type="subcellular location">
    <subcellularLocation>
        <location evidence="8">Cytoplasm</location>
    </subcellularLocation>
</comment>
<keyword evidence="8" id="KW-0963">Cytoplasm</keyword>
<feature type="binding site" evidence="8">
    <location>
        <begin position="77"/>
        <end position="78"/>
    </location>
    <ligand>
        <name>substrate</name>
    </ligand>
</feature>